<dbReference type="CTD" id="178824"/>
<evidence type="ECO:0000313" key="5">
    <source>
        <dbReference type="EMBL" id="SAP35587.1"/>
    </source>
</evidence>
<dbReference type="STRING" id="6239.H43I07.1a.1"/>
<evidence type="ECO:0000256" key="3">
    <source>
        <dbReference type="SAM" id="Coils"/>
    </source>
</evidence>
<dbReference type="GeneID" id="178824"/>
<dbReference type="GO" id="GO:0019216">
    <property type="term" value="P:regulation of lipid metabolic process"/>
    <property type="evidence" value="ECO:0000318"/>
    <property type="project" value="GO_Central"/>
</dbReference>
<dbReference type="Pfam" id="PF07047">
    <property type="entry name" value="OPA3"/>
    <property type="match status" value="1"/>
</dbReference>
<dbReference type="WormBase" id="H43I07.1a">
    <property type="protein sequence ID" value="CE51604"/>
    <property type="gene ID" value="WBGene00019274"/>
</dbReference>
<dbReference type="GO" id="GO:0005739">
    <property type="term" value="C:mitochondrion"/>
    <property type="evidence" value="ECO:0000318"/>
    <property type="project" value="GO_Central"/>
</dbReference>
<reference evidence="5 6" key="1">
    <citation type="journal article" date="1998" name="Science">
        <title>Genome sequence of the nematode C. elegans: a platform for investigating biology.</title>
        <authorList>
            <consortium name="The C. elegans sequencing consortium"/>
            <person name="Sulson J.E."/>
            <person name="Waterston R."/>
        </authorList>
    </citation>
    <scope>NUCLEOTIDE SEQUENCE [LARGE SCALE GENOMIC DNA]</scope>
    <source>
        <strain evidence="5 6">Bristol N2</strain>
    </source>
</reference>
<dbReference type="Bgee" id="WBGene00019274">
    <property type="expression patterns" value="Expressed in adult organism and 3 other cell types or tissues"/>
</dbReference>
<proteinExistence type="inferred from homology"/>
<dbReference type="InterPro" id="IPR010754">
    <property type="entry name" value="OPA3-like"/>
</dbReference>
<dbReference type="SMR" id="A0A168H995"/>
<dbReference type="RefSeq" id="NP_504167.2">
    <property type="nucleotide sequence ID" value="NM_071766.2"/>
</dbReference>
<evidence type="ECO:0000313" key="6">
    <source>
        <dbReference type="Proteomes" id="UP000001940"/>
    </source>
</evidence>
<dbReference type="AlphaFoldDB" id="A0A168H995"/>
<evidence type="ECO:0000256" key="2">
    <source>
        <dbReference type="ARBA" id="ARBA00023054"/>
    </source>
</evidence>
<dbReference type="OrthoDB" id="2129069at2759"/>
<accession>A0A168H995</accession>
<evidence type="ECO:0000313" key="7">
    <source>
        <dbReference type="WormBase" id="H43I07.1a"/>
    </source>
</evidence>
<organism evidence="5 6">
    <name type="scientific">Caenorhabditis elegans</name>
    <dbReference type="NCBI Taxonomy" id="6239"/>
    <lineage>
        <taxon>Eukaryota</taxon>
        <taxon>Metazoa</taxon>
        <taxon>Ecdysozoa</taxon>
        <taxon>Nematoda</taxon>
        <taxon>Chromadorea</taxon>
        <taxon>Rhabditida</taxon>
        <taxon>Rhabditina</taxon>
        <taxon>Rhabditomorpha</taxon>
        <taxon>Rhabditoidea</taxon>
        <taxon>Rhabditidae</taxon>
        <taxon>Peloderinae</taxon>
        <taxon>Caenorhabditis</taxon>
    </lineage>
</organism>
<evidence type="ECO:0000256" key="4">
    <source>
        <dbReference type="SAM" id="MobiDB-lite"/>
    </source>
</evidence>
<feature type="compositionally biased region" description="Pro residues" evidence="4">
    <location>
        <begin position="164"/>
        <end position="174"/>
    </location>
</feature>
<dbReference type="PaxDb" id="6239-H43I07.1"/>
<protein>
    <submittedName>
        <fullName evidence="5">Peroxin-14</fullName>
    </submittedName>
</protein>
<dbReference type="FunCoup" id="A0A168H995">
    <property type="interactions" value="908"/>
</dbReference>
<dbReference type="InParanoid" id="A0A168H995"/>
<dbReference type="ExpressionAtlas" id="A0A168H995">
    <property type="expression patterns" value="baseline and differential"/>
</dbReference>
<keyword evidence="6" id="KW-1185">Reference proteome</keyword>
<dbReference type="PANTHER" id="PTHR12499:SF0">
    <property type="entry name" value="OPTIC ATROPHY 3 PROTEIN"/>
    <property type="match status" value="1"/>
</dbReference>
<comment type="similarity">
    <text evidence="1">Belongs to the OPA3 family.</text>
</comment>
<evidence type="ECO:0000256" key="1">
    <source>
        <dbReference type="ARBA" id="ARBA00007584"/>
    </source>
</evidence>
<feature type="region of interest" description="Disordered" evidence="4">
    <location>
        <begin position="153"/>
        <end position="186"/>
    </location>
</feature>
<dbReference type="EMBL" id="BX284605">
    <property type="protein sequence ID" value="SAP35587.1"/>
    <property type="molecule type" value="Genomic_DNA"/>
</dbReference>
<keyword evidence="2 3" id="KW-0175">Coiled coil</keyword>
<gene>
    <name evidence="5" type="ORF">CELE_H43I07.1</name>
    <name evidence="5 7" type="ORF">H43I07.1</name>
</gene>
<dbReference type="AGR" id="WB:WBGene00019274"/>
<sequence>MGLPMIQVFMIAARQVSKPIADAVLRYGKDHPVFRNKLLLPIGRGLVRFTSRLRMKRLGLGEPISQAPISESAALEQASDFVQQLVLFSYSVGVFAGYYFYTKMTTPESLKIEDYEEFKQQQERAIKELRLQVESLEQRLAAQQKRNFFSQLGFSKENGDESPPKPSQQAPPPEKPSEEKKPATESLKQRFQRISSLPIDAAASLILDDEEYLVVRRGSSVGIELSVNFAARGDRLRYRIPSPKLRESCAQMALKEAACHVIGAKDRSRFRYVNS</sequence>
<name>A0A168H995_CAEEL</name>
<dbReference type="Proteomes" id="UP000001940">
    <property type="component" value="Chromosome V"/>
</dbReference>
<feature type="coiled-coil region" evidence="3">
    <location>
        <begin position="112"/>
        <end position="146"/>
    </location>
</feature>
<dbReference type="eggNOG" id="KOG3335">
    <property type="taxonomic scope" value="Eukaryota"/>
</dbReference>
<dbReference type="PANTHER" id="PTHR12499">
    <property type="entry name" value="OPTIC ATROPHY 3 PROTEIN OPA3"/>
    <property type="match status" value="1"/>
</dbReference>